<reference evidence="1" key="1">
    <citation type="submission" date="2022-07" db="EMBL/GenBank/DDBJ databases">
        <title>Phylogenomic reconstructions and comparative analyses of Kickxellomycotina fungi.</title>
        <authorList>
            <person name="Reynolds N.K."/>
            <person name="Stajich J.E."/>
            <person name="Barry K."/>
            <person name="Grigoriev I.V."/>
            <person name="Crous P."/>
            <person name="Smith M.E."/>
        </authorList>
    </citation>
    <scope>NUCLEOTIDE SEQUENCE</scope>
    <source>
        <strain evidence="1">CBS 190363</strain>
    </source>
</reference>
<keyword evidence="2" id="KW-1185">Reference proteome</keyword>
<comment type="caution">
    <text evidence="1">The sequence shown here is derived from an EMBL/GenBank/DDBJ whole genome shotgun (WGS) entry which is preliminary data.</text>
</comment>
<dbReference type="Proteomes" id="UP001139981">
    <property type="component" value="Unassembled WGS sequence"/>
</dbReference>
<dbReference type="EMBL" id="JANBVB010001008">
    <property type="protein sequence ID" value="KAJ2891370.1"/>
    <property type="molecule type" value="Genomic_DNA"/>
</dbReference>
<organism evidence="1 2">
    <name type="scientific">Coemansia aciculifera</name>
    <dbReference type="NCBI Taxonomy" id="417176"/>
    <lineage>
        <taxon>Eukaryota</taxon>
        <taxon>Fungi</taxon>
        <taxon>Fungi incertae sedis</taxon>
        <taxon>Zoopagomycota</taxon>
        <taxon>Kickxellomycotina</taxon>
        <taxon>Kickxellomycetes</taxon>
        <taxon>Kickxellales</taxon>
        <taxon>Kickxellaceae</taxon>
        <taxon>Coemansia</taxon>
    </lineage>
</organism>
<sequence>MLQIEHAEKAQTLVKAKPARKKLPVPAKSYRRSVRLAAKVHPSSGVPQPVPPATTSSRPTTANIAKDFYNRLEEISKQLSLLTVGQATSLSSPIAIPIGKAAKDKEPVDNVVASFDSVRTLSGNSLLYPISDSREKDICQSLFAPTTTVPRPRELRARLCDNLVARIPIHHYVYNLLKPVVDVDVLETNFCIAEEVGNICPTLTPCVERALMITNVNVGTESMQQHVLDAFLMGIIGTAQSHLTTNIKIDRNAAESSMTLPQQRPDYLLTMNGQLVFKGEEKRGGNIRNIAKELTDKMVPGSIGKAGKLDYLLGYATSGSQVLF</sequence>
<accession>A0ACC1M1R6</accession>
<name>A0ACC1M1R6_9FUNG</name>
<proteinExistence type="predicted"/>
<feature type="non-terminal residue" evidence="1">
    <location>
        <position position="324"/>
    </location>
</feature>
<evidence type="ECO:0000313" key="1">
    <source>
        <dbReference type="EMBL" id="KAJ2891370.1"/>
    </source>
</evidence>
<protein>
    <submittedName>
        <fullName evidence="1">Uncharacterized protein</fullName>
    </submittedName>
</protein>
<gene>
    <name evidence="1" type="ORF">IWW38_003649</name>
</gene>
<evidence type="ECO:0000313" key="2">
    <source>
        <dbReference type="Proteomes" id="UP001139981"/>
    </source>
</evidence>